<dbReference type="GO" id="GO:0005524">
    <property type="term" value="F:ATP binding"/>
    <property type="evidence" value="ECO:0007669"/>
    <property type="project" value="UniProtKB-UniRule"/>
</dbReference>
<dbReference type="SMART" id="SM01058">
    <property type="entry name" value="CarD_TRCF"/>
    <property type="match status" value="1"/>
</dbReference>
<dbReference type="Gene3D" id="3.30.2060.10">
    <property type="entry name" value="Penicillin-binding protein 1b domain"/>
    <property type="match status" value="1"/>
</dbReference>
<dbReference type="SUPFAM" id="SSF141259">
    <property type="entry name" value="CarD-like"/>
    <property type="match status" value="1"/>
</dbReference>
<dbReference type="InterPro" id="IPR004576">
    <property type="entry name" value="Mfd"/>
</dbReference>
<dbReference type="Pfam" id="PF00270">
    <property type="entry name" value="DEAD"/>
    <property type="match status" value="1"/>
</dbReference>
<evidence type="ECO:0000256" key="12">
    <source>
        <dbReference type="ARBA" id="ARBA00070128"/>
    </source>
</evidence>
<evidence type="ECO:0000313" key="16">
    <source>
        <dbReference type="EMBL" id="KYD31319.1"/>
    </source>
</evidence>
<evidence type="ECO:0000256" key="9">
    <source>
        <dbReference type="ARBA" id="ARBA00023204"/>
    </source>
</evidence>
<dbReference type="InterPro" id="IPR041471">
    <property type="entry name" value="UvrB_inter"/>
</dbReference>
<dbReference type="CDD" id="cd17991">
    <property type="entry name" value="DEXHc_TRCF"/>
    <property type="match status" value="1"/>
</dbReference>
<dbReference type="PANTHER" id="PTHR47964">
    <property type="entry name" value="ATP-DEPENDENT DNA HELICASE HOMOLOG RECG, CHLOROPLASTIC"/>
    <property type="match status" value="1"/>
</dbReference>
<dbReference type="Gene3D" id="3.40.50.11180">
    <property type="match status" value="1"/>
</dbReference>
<keyword evidence="5 13" id="KW-0378">Hydrolase</keyword>
<evidence type="ECO:0000256" key="4">
    <source>
        <dbReference type="ARBA" id="ARBA00022763"/>
    </source>
</evidence>
<name>A0A150N3N9_GEOSE</name>
<keyword evidence="2 13" id="KW-0963">Cytoplasm</keyword>
<dbReference type="SUPFAM" id="SSF52540">
    <property type="entry name" value="P-loop containing nucleoside triphosphate hydrolases"/>
    <property type="match status" value="4"/>
</dbReference>
<dbReference type="GO" id="GO:0005737">
    <property type="term" value="C:cytoplasm"/>
    <property type="evidence" value="ECO:0007669"/>
    <property type="project" value="UniProtKB-SubCell"/>
</dbReference>
<dbReference type="SMART" id="SM00487">
    <property type="entry name" value="DEXDc"/>
    <property type="match status" value="1"/>
</dbReference>
<dbReference type="GO" id="GO:0016787">
    <property type="term" value="F:hydrolase activity"/>
    <property type="evidence" value="ECO:0007669"/>
    <property type="project" value="UniProtKB-KW"/>
</dbReference>
<comment type="function">
    <text evidence="13">Couples transcription and DNA repair by recognizing RNA polymerase (RNAP) stalled at DNA lesions. Mediates ATP-dependent release of RNAP and its truncated transcript from the DNA, and recruitment of nucleotide excision repair machinery to the damaged site.</text>
</comment>
<dbReference type="InterPro" id="IPR001650">
    <property type="entry name" value="Helicase_C-like"/>
</dbReference>
<dbReference type="InterPro" id="IPR003711">
    <property type="entry name" value="CarD-like/TRCF_RID"/>
</dbReference>
<evidence type="ECO:0000256" key="2">
    <source>
        <dbReference type="ARBA" id="ARBA00022490"/>
    </source>
</evidence>
<evidence type="ECO:0000259" key="14">
    <source>
        <dbReference type="PROSITE" id="PS51192"/>
    </source>
</evidence>
<organism evidence="16 17">
    <name type="scientific">Geobacillus stearothermophilus</name>
    <name type="common">Bacillus stearothermophilus</name>
    <dbReference type="NCBI Taxonomy" id="1422"/>
    <lineage>
        <taxon>Bacteria</taxon>
        <taxon>Bacillati</taxon>
        <taxon>Bacillota</taxon>
        <taxon>Bacilli</taxon>
        <taxon>Bacillales</taxon>
        <taxon>Anoxybacillaceae</taxon>
        <taxon>Geobacillus</taxon>
    </lineage>
</organism>
<comment type="subcellular location">
    <subcellularLocation>
        <location evidence="1 13">Cytoplasm</location>
    </subcellularLocation>
</comment>
<dbReference type="Proteomes" id="UP000075517">
    <property type="component" value="Unassembled WGS sequence"/>
</dbReference>
<dbReference type="EMBL" id="LQYY01000151">
    <property type="protein sequence ID" value="KYD31319.1"/>
    <property type="molecule type" value="Genomic_DNA"/>
</dbReference>
<dbReference type="GO" id="GO:0006355">
    <property type="term" value="P:regulation of DNA-templated transcription"/>
    <property type="evidence" value="ECO:0007669"/>
    <property type="project" value="UniProtKB-UniRule"/>
</dbReference>
<dbReference type="Pfam" id="PF17757">
    <property type="entry name" value="UvrB_inter"/>
    <property type="match status" value="1"/>
</dbReference>
<sequence>MAERGKRKKLALRGGRIGVLSLHRYLAENQDVRTIIEGIHARLKEQLVAGLSGSARSVFVSTLYKETGRPLLVVAYNLFQAQKMYDDLVSLLGPDEVFLYSVDEVIAAEMAVASPELKAQRLEIMNHWVQGGKGIVVCPVAGLRRLLPPPSLWKQYLFTFTVGQELDLEQYKQRFVQMGYKRVATVSAPGEFSIRGGIVDIYPLTAELPYRIELFDTEIESIRTFTPDDQRSHGQVESIAIGPADEIILDEGTRQRGIERIEAGLAASLEKMKDDAAKQRMYEQIHAELEQLREGREIEQQYKYMSLFYENVSSLLDYMPEDGVLLMDEMSRLQETAERLDREEADWYTSLLDSGKIIHDVPISHSFSELLRKHRFQRVYLSLFLRHAPYTHPQNVVNITCKQMQNFHGQMALLQSEVERWKKANYAVVFLAPDAERAKRLQSVLEDYGVDAAPLPPEAALLYGKCQLLEGDLNTGFELPLQKLAVITEEELFKKRAKRPVRRQKLSNAERIKSYAELQVGDYVVHVNHGIGKYLGIETLEINGVHKDYIHIQYQGGDTLYVPVDQMDQVQKYVGSEGKEPKIYKLGGSEWKKVKKKVESSVQDIAEDLIKLYAEREASKGYAFSPDTEMQREFEAAFPYQETEDQLRSIEEIKRDMESEKPMDRLLCGDVGYGKTEVALRAAFKAIMDGKQVAFLVPTTILAQQHYETVRERFQGFPINVGLLNRFRTKKQQAETIKGLKDGTIDMVIGTHRLLSKDVKFKDLGLLIIDEEQRFGVAHKEKIKQLKANIDVLTLTATPIPRTLHMSMIGVRDLSIIETPPENRFPVQTYVMEYTPELVKEAIERELARDGQVFFLYNHIEDIDLKAEEIAQLVPEARVTFAHGRMSETELESTILAFLEGQYDVLVTTTIIETGVDIPNVNTLIVYDADRMGLSQLYQLRGRVGRSNRVAYAYFTYRKDKVLNETAEKRLQAIKEFTELGSGFKIAMRDLSIRGAGNILGAEQHGFIDSVGFDLYSQMLKEAIEKRRGLKREDERPEVTIDVEVDAYIPDAYISDGLQKIEMYKRFKAVETLEDVEALREEMVDRFGDYPDAVAYLLQIAEIKALAKQLGVESIKQHKQQVDILFTEEASKTVEIQRLSGVGRQYGRLFGFGMEGVKLKIVLYIKQMKAHEWLAILYETLRELSEVKNEKSIIA</sequence>
<dbReference type="Pfam" id="PF03461">
    <property type="entry name" value="TRCF"/>
    <property type="match status" value="1"/>
</dbReference>
<protein>
    <recommendedName>
        <fullName evidence="12 13">Transcription-repair-coupling factor</fullName>
        <shortName evidence="13">TRCF</shortName>
        <ecNumber evidence="13">3.6.4.-</ecNumber>
    </recommendedName>
</protein>
<evidence type="ECO:0000259" key="15">
    <source>
        <dbReference type="PROSITE" id="PS51194"/>
    </source>
</evidence>
<keyword evidence="8 13" id="KW-0238">DNA-binding</keyword>
<gene>
    <name evidence="13" type="primary">mfd</name>
    <name evidence="16" type="ORF">B4114_0079</name>
</gene>
<accession>A0A150N3N9</accession>
<reference evidence="16 17" key="1">
    <citation type="submission" date="2016-01" db="EMBL/GenBank/DDBJ databases">
        <title>Draft Genome Sequences of Seven Thermophilic Sporeformers Isolated from Foods.</title>
        <authorList>
            <person name="Berendsen E.M."/>
            <person name="Wells-Bennik M.H."/>
            <person name="Krawcyk A.O."/>
            <person name="De Jong A."/>
            <person name="Holsappel S."/>
            <person name="Eijlander R.T."/>
            <person name="Kuipers O.P."/>
        </authorList>
    </citation>
    <scope>NUCLEOTIDE SEQUENCE [LARGE SCALE GENOMIC DNA]</scope>
    <source>
        <strain evidence="16 17">B4114</strain>
    </source>
</reference>
<dbReference type="Pfam" id="PF21132">
    <property type="entry name" value="MFD_D3"/>
    <property type="match status" value="1"/>
</dbReference>
<dbReference type="InterPro" id="IPR014001">
    <property type="entry name" value="Helicase_ATP-bd"/>
</dbReference>
<dbReference type="SMART" id="SM00490">
    <property type="entry name" value="HELICc"/>
    <property type="match status" value="1"/>
</dbReference>
<evidence type="ECO:0000256" key="10">
    <source>
        <dbReference type="ARBA" id="ARBA00061104"/>
    </source>
</evidence>
<keyword evidence="3 13" id="KW-0547">Nucleotide-binding</keyword>
<dbReference type="AlphaFoldDB" id="A0A150N3N9"/>
<dbReference type="InterPro" id="IPR027417">
    <property type="entry name" value="P-loop_NTPase"/>
</dbReference>
<dbReference type="NCBIfam" id="TIGR00580">
    <property type="entry name" value="mfd"/>
    <property type="match status" value="1"/>
</dbReference>
<feature type="domain" description="Helicase C-terminal" evidence="15">
    <location>
        <begin position="830"/>
        <end position="992"/>
    </location>
</feature>
<dbReference type="Pfam" id="PF02559">
    <property type="entry name" value="CarD_TRCF_RID"/>
    <property type="match status" value="1"/>
</dbReference>
<dbReference type="FunFam" id="3.40.50.300:FF:000546">
    <property type="entry name" value="Transcription-repair-coupling factor"/>
    <property type="match status" value="1"/>
</dbReference>
<evidence type="ECO:0000256" key="13">
    <source>
        <dbReference type="HAMAP-Rule" id="MF_00969"/>
    </source>
</evidence>
<keyword evidence="9 13" id="KW-0234">DNA repair</keyword>
<keyword evidence="4 13" id="KW-0227">DNA damage</keyword>
<dbReference type="Gene3D" id="3.90.1150.50">
    <property type="entry name" value="Transcription-repair-coupling factor, D7 domain"/>
    <property type="match status" value="1"/>
</dbReference>
<evidence type="ECO:0000256" key="1">
    <source>
        <dbReference type="ARBA" id="ARBA00004496"/>
    </source>
</evidence>
<dbReference type="SUPFAM" id="SSF143517">
    <property type="entry name" value="TRCF domain-like"/>
    <property type="match status" value="1"/>
</dbReference>
<dbReference type="PROSITE" id="PS51192">
    <property type="entry name" value="HELICASE_ATP_BIND_1"/>
    <property type="match status" value="1"/>
</dbReference>
<dbReference type="EC" id="3.6.4.-" evidence="13"/>
<dbReference type="PROSITE" id="PS51194">
    <property type="entry name" value="HELICASE_CTER"/>
    <property type="match status" value="1"/>
</dbReference>
<proteinExistence type="inferred from homology"/>
<dbReference type="GO" id="GO:0003678">
    <property type="term" value="F:DNA helicase activity"/>
    <property type="evidence" value="ECO:0007669"/>
    <property type="project" value="TreeGrafter"/>
</dbReference>
<comment type="caution">
    <text evidence="16">The sequence shown here is derived from an EMBL/GenBank/DDBJ whole genome shotgun (WGS) entry which is preliminary data.</text>
</comment>
<dbReference type="Pfam" id="PF00271">
    <property type="entry name" value="Helicase_C"/>
    <property type="match status" value="1"/>
</dbReference>
<dbReference type="GO" id="GO:0003684">
    <property type="term" value="F:damaged DNA binding"/>
    <property type="evidence" value="ECO:0007669"/>
    <property type="project" value="InterPro"/>
</dbReference>
<dbReference type="HAMAP" id="MF_00969">
    <property type="entry name" value="TRCF"/>
    <property type="match status" value="1"/>
</dbReference>
<evidence type="ECO:0000256" key="5">
    <source>
        <dbReference type="ARBA" id="ARBA00022801"/>
    </source>
</evidence>
<comment type="similarity">
    <text evidence="11 13">In the C-terminal section; belongs to the helicase family. RecG subfamily.</text>
</comment>
<feature type="domain" description="Helicase ATP-binding" evidence="14">
    <location>
        <begin position="656"/>
        <end position="817"/>
    </location>
</feature>
<evidence type="ECO:0000256" key="8">
    <source>
        <dbReference type="ARBA" id="ARBA00023125"/>
    </source>
</evidence>
<dbReference type="InterPro" id="IPR011545">
    <property type="entry name" value="DEAD/DEAH_box_helicase_dom"/>
</dbReference>
<dbReference type="InterPro" id="IPR037235">
    <property type="entry name" value="TRCF-like_C_D7"/>
</dbReference>
<dbReference type="SMART" id="SM00982">
    <property type="entry name" value="TRCF"/>
    <property type="match status" value="1"/>
</dbReference>
<keyword evidence="7 13" id="KW-0067">ATP-binding</keyword>
<dbReference type="InterPro" id="IPR036101">
    <property type="entry name" value="CarD-like/TRCF_RID_sf"/>
</dbReference>
<dbReference type="PANTHER" id="PTHR47964:SF1">
    <property type="entry name" value="ATP-DEPENDENT DNA HELICASE HOMOLOG RECG, CHLOROPLASTIC"/>
    <property type="match status" value="1"/>
</dbReference>
<dbReference type="InterPro" id="IPR048635">
    <property type="entry name" value="MFD_D3"/>
</dbReference>
<evidence type="ECO:0000256" key="6">
    <source>
        <dbReference type="ARBA" id="ARBA00022806"/>
    </source>
</evidence>
<dbReference type="GO" id="GO:0000716">
    <property type="term" value="P:transcription-coupled nucleotide-excision repair, DNA damage recognition"/>
    <property type="evidence" value="ECO:0007669"/>
    <property type="project" value="UniProtKB-UniRule"/>
</dbReference>
<dbReference type="Gene3D" id="2.40.10.170">
    <property type="match status" value="1"/>
</dbReference>
<dbReference type="Gene3D" id="3.40.50.300">
    <property type="entry name" value="P-loop containing nucleotide triphosphate hydrolases"/>
    <property type="match status" value="2"/>
</dbReference>
<dbReference type="PATRIC" id="fig|1422.17.peg.2129"/>
<evidence type="ECO:0000256" key="3">
    <source>
        <dbReference type="ARBA" id="ARBA00022741"/>
    </source>
</evidence>
<evidence type="ECO:0000256" key="7">
    <source>
        <dbReference type="ARBA" id="ARBA00022840"/>
    </source>
</evidence>
<evidence type="ECO:0000256" key="11">
    <source>
        <dbReference type="ARBA" id="ARBA00061399"/>
    </source>
</evidence>
<evidence type="ECO:0000313" key="17">
    <source>
        <dbReference type="Proteomes" id="UP000075517"/>
    </source>
</evidence>
<dbReference type="InterPro" id="IPR047112">
    <property type="entry name" value="RecG/Mfd"/>
</dbReference>
<dbReference type="InterPro" id="IPR005118">
    <property type="entry name" value="TRCF_C"/>
</dbReference>
<keyword evidence="6" id="KW-0347">Helicase</keyword>
<comment type="similarity">
    <text evidence="10 13">In the N-terminal section; belongs to the UvrB family.</text>
</comment>